<dbReference type="EMBL" id="CP051682">
    <property type="protein sequence ID" value="QJD95801.1"/>
    <property type="molecule type" value="Genomic_DNA"/>
</dbReference>
<dbReference type="RefSeq" id="WP_169606807.1">
    <property type="nucleotide sequence ID" value="NZ_CP051682.1"/>
</dbReference>
<proteinExistence type="predicted"/>
<dbReference type="KEGG" id="mrob:HH214_07910"/>
<name>A0A7L5DYF0_9SPHI</name>
<accession>A0A7L5DYF0</accession>
<dbReference type="AlphaFoldDB" id="A0A7L5DYF0"/>
<reference evidence="1 2" key="1">
    <citation type="submission" date="2020-04" db="EMBL/GenBank/DDBJ databases">
        <title>Genome sequencing of novel species.</title>
        <authorList>
            <person name="Heo J."/>
            <person name="Kim S.-J."/>
            <person name="Kim J.-S."/>
            <person name="Hong S.-B."/>
            <person name="Kwon S.-W."/>
        </authorList>
    </citation>
    <scope>NUCLEOTIDE SEQUENCE [LARGE SCALE GENOMIC DNA]</scope>
    <source>
        <strain evidence="1 2">F39-2</strain>
    </source>
</reference>
<sequence>MSRKITLIVAVVLFAAALFLNSCKSYDVASRYNSQYIKTSTGKVSAEVPEVFELGYAMLALTDLAQQDTTIINHNTPYYQDLIARFGKYKNHKGVMRLNADLSRNPKRIKNYLDGLYALQVKYNRVSLKSNYRIDLNKVDFKGYALLLQNFYKQTNFHEFYTQHEDLYHEMVQNANSLFTFAEVQKSLNTNVKGYQIILSPLTKAYAGTMEIKGRGYSECIIFPPLATAQGTRYMMSDMMALNKPTE</sequence>
<evidence type="ECO:0000313" key="2">
    <source>
        <dbReference type="Proteomes" id="UP000503278"/>
    </source>
</evidence>
<gene>
    <name evidence="1" type="ORF">HH214_07910</name>
</gene>
<keyword evidence="2" id="KW-1185">Reference proteome</keyword>
<evidence type="ECO:0000313" key="1">
    <source>
        <dbReference type="EMBL" id="QJD95801.1"/>
    </source>
</evidence>
<organism evidence="1 2">
    <name type="scientific">Mucilaginibacter robiniae</name>
    <dbReference type="NCBI Taxonomy" id="2728022"/>
    <lineage>
        <taxon>Bacteria</taxon>
        <taxon>Pseudomonadati</taxon>
        <taxon>Bacteroidota</taxon>
        <taxon>Sphingobacteriia</taxon>
        <taxon>Sphingobacteriales</taxon>
        <taxon>Sphingobacteriaceae</taxon>
        <taxon>Mucilaginibacter</taxon>
    </lineage>
</organism>
<dbReference type="Proteomes" id="UP000503278">
    <property type="component" value="Chromosome"/>
</dbReference>
<protein>
    <submittedName>
        <fullName evidence="1">DUF4932 domain-containing protein</fullName>
    </submittedName>
</protein>